<name>A0A183DU01_9BILA</name>
<evidence type="ECO:0000256" key="1">
    <source>
        <dbReference type="SAM" id="MobiDB-lite"/>
    </source>
</evidence>
<reference evidence="2 3" key="2">
    <citation type="submission" date="2018-11" db="EMBL/GenBank/DDBJ databases">
        <authorList>
            <consortium name="Pathogen Informatics"/>
        </authorList>
    </citation>
    <scope>NUCLEOTIDE SEQUENCE [LARGE SCALE GENOMIC DNA]</scope>
</reference>
<evidence type="ECO:0000313" key="4">
    <source>
        <dbReference type="WBParaSite" id="GPUH_0001220601-mRNA-1"/>
    </source>
</evidence>
<gene>
    <name evidence="2" type="ORF">GPUH_LOCUS12192</name>
</gene>
<protein>
    <submittedName>
        <fullName evidence="2 4">Uncharacterized protein</fullName>
    </submittedName>
</protein>
<evidence type="ECO:0000313" key="3">
    <source>
        <dbReference type="Proteomes" id="UP000271098"/>
    </source>
</evidence>
<reference evidence="4" key="1">
    <citation type="submission" date="2016-06" db="UniProtKB">
        <authorList>
            <consortium name="WormBaseParasite"/>
        </authorList>
    </citation>
    <scope>IDENTIFICATION</scope>
</reference>
<accession>A0A183DU01</accession>
<dbReference type="Proteomes" id="UP000271098">
    <property type="component" value="Unassembled WGS sequence"/>
</dbReference>
<dbReference type="AlphaFoldDB" id="A0A183DU01"/>
<dbReference type="EMBL" id="UYRT01079116">
    <property type="protein sequence ID" value="VDN20027.1"/>
    <property type="molecule type" value="Genomic_DNA"/>
</dbReference>
<feature type="compositionally biased region" description="Polar residues" evidence="1">
    <location>
        <begin position="60"/>
        <end position="77"/>
    </location>
</feature>
<sequence>MDVLCSGRCTPPHSLLDEQQEPQRMTGVGAFHPWFPASFESEFPSTVAFCNSEARADRTGTLSRSIEHPSNPTSKTVPSLLLASDPDVWR</sequence>
<feature type="region of interest" description="Disordered" evidence="1">
    <location>
        <begin position="58"/>
        <end position="90"/>
    </location>
</feature>
<organism evidence="4">
    <name type="scientific">Gongylonema pulchrum</name>
    <dbReference type="NCBI Taxonomy" id="637853"/>
    <lineage>
        <taxon>Eukaryota</taxon>
        <taxon>Metazoa</taxon>
        <taxon>Ecdysozoa</taxon>
        <taxon>Nematoda</taxon>
        <taxon>Chromadorea</taxon>
        <taxon>Rhabditida</taxon>
        <taxon>Spirurina</taxon>
        <taxon>Spiruromorpha</taxon>
        <taxon>Spiruroidea</taxon>
        <taxon>Gongylonematidae</taxon>
        <taxon>Gongylonema</taxon>
    </lineage>
</organism>
<proteinExistence type="predicted"/>
<dbReference type="WBParaSite" id="GPUH_0001220601-mRNA-1">
    <property type="protein sequence ID" value="GPUH_0001220601-mRNA-1"/>
    <property type="gene ID" value="GPUH_0001220601"/>
</dbReference>
<keyword evidence="3" id="KW-1185">Reference proteome</keyword>
<evidence type="ECO:0000313" key="2">
    <source>
        <dbReference type="EMBL" id="VDN20027.1"/>
    </source>
</evidence>